<dbReference type="EMBL" id="JBHTJO010000001">
    <property type="protein sequence ID" value="MFD0986329.1"/>
    <property type="molecule type" value="Genomic_DNA"/>
</dbReference>
<name>A0ABW3J7P3_9HYPH</name>
<dbReference type="PANTHER" id="PTHR46044:SF1">
    <property type="entry name" value="CN HYDROLASE DOMAIN-CONTAINING PROTEIN"/>
    <property type="match status" value="1"/>
</dbReference>
<protein>
    <submittedName>
        <fullName evidence="3">Carbon-nitrogen hydrolase family protein</fullName>
    </submittedName>
</protein>
<comment type="caution">
    <text evidence="3">The sequence shown here is derived from an EMBL/GenBank/DDBJ whole genome shotgun (WGS) entry which is preliminary data.</text>
</comment>
<dbReference type="PANTHER" id="PTHR46044">
    <property type="entry name" value="NITRILASE"/>
    <property type="match status" value="1"/>
</dbReference>
<dbReference type="SUPFAM" id="SSF56317">
    <property type="entry name" value="Carbon-nitrogen hydrolase"/>
    <property type="match status" value="1"/>
</dbReference>
<dbReference type="GO" id="GO:0016787">
    <property type="term" value="F:hydrolase activity"/>
    <property type="evidence" value="ECO:0007669"/>
    <property type="project" value="UniProtKB-KW"/>
</dbReference>
<dbReference type="PROSITE" id="PS50263">
    <property type="entry name" value="CN_HYDROLASE"/>
    <property type="match status" value="1"/>
</dbReference>
<organism evidence="3 4">
    <name type="scientific">Methyloligella solikamskensis</name>
    <dbReference type="NCBI Taxonomy" id="1177756"/>
    <lineage>
        <taxon>Bacteria</taxon>
        <taxon>Pseudomonadati</taxon>
        <taxon>Pseudomonadota</taxon>
        <taxon>Alphaproteobacteria</taxon>
        <taxon>Hyphomicrobiales</taxon>
        <taxon>Hyphomicrobiaceae</taxon>
        <taxon>Methyloligella</taxon>
    </lineage>
</organism>
<evidence type="ECO:0000256" key="1">
    <source>
        <dbReference type="ARBA" id="ARBA00008129"/>
    </source>
</evidence>
<dbReference type="Pfam" id="PF00795">
    <property type="entry name" value="CN_hydrolase"/>
    <property type="match status" value="1"/>
</dbReference>
<dbReference type="InterPro" id="IPR036526">
    <property type="entry name" value="C-N_Hydrolase_sf"/>
</dbReference>
<dbReference type="RefSeq" id="WP_379086254.1">
    <property type="nucleotide sequence ID" value="NZ_JBHTJO010000001.1"/>
</dbReference>
<dbReference type="InterPro" id="IPR000132">
    <property type="entry name" value="Nitrilase/CN_hydratase_CS"/>
</dbReference>
<evidence type="ECO:0000259" key="2">
    <source>
        <dbReference type="PROSITE" id="PS50263"/>
    </source>
</evidence>
<accession>A0ABW3J7P3</accession>
<gene>
    <name evidence="3" type="ORF">ACFQ2F_04390</name>
</gene>
<proteinExistence type="inferred from homology"/>
<dbReference type="Proteomes" id="UP001597102">
    <property type="component" value="Unassembled WGS sequence"/>
</dbReference>
<keyword evidence="4" id="KW-1185">Reference proteome</keyword>
<sequence length="315" mass="34160">MRIGAAQLRPRWLDKAGTVRKVIEAIGQAAAQDVQLLAFPEAFLSGYPFWLCRTNAAAFDEPLQKQAYAQFLDAAVEVPSAEIAQIVETCRDHKVSIFLGANERGSQIGRGSIYCAMIAIDAESGVRGVHRKLVPTFDERLCWSPGDGNGMKAHAFDGVRVGALNCWENWMPFPRFAMYASGEDVHIAAWPGNAAVAGVAPQFIAREGRVYVVSVMGLLSLADIPDDFALKPELAAQDETDFFTGGTVIVAPTGELIAEAASGEETIVTAEIDLAAVRGERQNFDVSGHYNRPDVFDFSVSRRRPGPVDQADDEN</sequence>
<comment type="similarity">
    <text evidence="1">Belongs to the carbon-nitrogen hydrolase superfamily. Nitrilase family.</text>
</comment>
<reference evidence="4" key="1">
    <citation type="journal article" date="2019" name="Int. J. Syst. Evol. Microbiol.">
        <title>The Global Catalogue of Microorganisms (GCM) 10K type strain sequencing project: providing services to taxonomists for standard genome sequencing and annotation.</title>
        <authorList>
            <consortium name="The Broad Institute Genomics Platform"/>
            <consortium name="The Broad Institute Genome Sequencing Center for Infectious Disease"/>
            <person name="Wu L."/>
            <person name="Ma J."/>
        </authorList>
    </citation>
    <scope>NUCLEOTIDE SEQUENCE [LARGE SCALE GENOMIC DNA]</scope>
    <source>
        <strain evidence="4">CCUG 61697</strain>
    </source>
</reference>
<feature type="domain" description="CN hydrolase" evidence="2">
    <location>
        <begin position="1"/>
        <end position="274"/>
    </location>
</feature>
<dbReference type="CDD" id="cd07564">
    <property type="entry name" value="nitrilases_CHs"/>
    <property type="match status" value="1"/>
</dbReference>
<dbReference type="InterPro" id="IPR003010">
    <property type="entry name" value="C-N_Hydrolase"/>
</dbReference>
<evidence type="ECO:0000313" key="3">
    <source>
        <dbReference type="EMBL" id="MFD0986329.1"/>
    </source>
</evidence>
<dbReference type="InterPro" id="IPR044149">
    <property type="entry name" value="Nitrilases_CHs"/>
</dbReference>
<dbReference type="PROSITE" id="PS00921">
    <property type="entry name" value="NITRIL_CHT_2"/>
    <property type="match status" value="1"/>
</dbReference>
<dbReference type="Gene3D" id="3.60.110.10">
    <property type="entry name" value="Carbon-nitrogen hydrolase"/>
    <property type="match status" value="1"/>
</dbReference>
<evidence type="ECO:0000313" key="4">
    <source>
        <dbReference type="Proteomes" id="UP001597102"/>
    </source>
</evidence>
<keyword evidence="3" id="KW-0378">Hydrolase</keyword>